<evidence type="ECO:0000259" key="1">
    <source>
        <dbReference type="Pfam" id="PF00582"/>
    </source>
</evidence>
<dbReference type="Proteomes" id="UP000001660">
    <property type="component" value="Chromosome"/>
</dbReference>
<name>D8PEB3_9BACT</name>
<dbReference type="EMBL" id="FP929003">
    <property type="protein sequence ID" value="CBK41572.1"/>
    <property type="molecule type" value="Genomic_DNA"/>
</dbReference>
<keyword evidence="3" id="KW-1185">Reference proteome</keyword>
<gene>
    <name evidence="2" type="ORF">NIDE1844</name>
</gene>
<sequence>MKTKTTSDQPLLTPDQTLNRHLSSKTILIAVDDSNESARALQYVGSLLRDIRDVKVTLFHVLNPMPRELMEHGGSEDPETEDHLGEQLRKDQEEWLRAEGAIEYPILVTAMERLGQTGFPLDHVTLKLGHERDIADSIMDEARAGGYGTVVVTRHGPMGGKRLFSSGIIDRLVRDLSGVAVWVLG</sequence>
<evidence type="ECO:0000313" key="3">
    <source>
        <dbReference type="Proteomes" id="UP000001660"/>
    </source>
</evidence>
<dbReference type="KEGG" id="nde:NIDE1844"/>
<dbReference type="STRING" id="330214.NIDE1844"/>
<protein>
    <submittedName>
        <fullName evidence="2">Putative Universal stress protein</fullName>
    </submittedName>
</protein>
<dbReference type="CDD" id="cd00293">
    <property type="entry name" value="USP-like"/>
    <property type="match status" value="1"/>
</dbReference>
<dbReference type="Gene3D" id="3.40.50.620">
    <property type="entry name" value="HUPs"/>
    <property type="match status" value="1"/>
</dbReference>
<evidence type="ECO:0000313" key="2">
    <source>
        <dbReference type="EMBL" id="CBK41572.1"/>
    </source>
</evidence>
<organism evidence="2 3">
    <name type="scientific">Nitrospira defluvii</name>
    <dbReference type="NCBI Taxonomy" id="330214"/>
    <lineage>
        <taxon>Bacteria</taxon>
        <taxon>Pseudomonadati</taxon>
        <taxon>Nitrospirota</taxon>
        <taxon>Nitrospiria</taxon>
        <taxon>Nitrospirales</taxon>
        <taxon>Nitrospiraceae</taxon>
        <taxon>Nitrospira</taxon>
    </lineage>
</organism>
<dbReference type="InterPro" id="IPR006016">
    <property type="entry name" value="UspA"/>
</dbReference>
<dbReference type="InterPro" id="IPR014729">
    <property type="entry name" value="Rossmann-like_a/b/a_fold"/>
</dbReference>
<dbReference type="AlphaFoldDB" id="D8PEB3"/>
<dbReference type="eggNOG" id="COG0589">
    <property type="taxonomic scope" value="Bacteria"/>
</dbReference>
<feature type="domain" description="UspA" evidence="1">
    <location>
        <begin position="25"/>
        <end position="174"/>
    </location>
</feature>
<dbReference type="Pfam" id="PF00582">
    <property type="entry name" value="Usp"/>
    <property type="match status" value="1"/>
</dbReference>
<accession>D8PEB3</accession>
<reference evidence="2 3" key="1">
    <citation type="journal article" date="2010" name="Proc. Natl. Acad. Sci. U.S.A.">
        <title>A Nitrospira metagenome illuminates the physiology and evolution of globally important nitrite-oxidizing bacteria.</title>
        <authorList>
            <person name="Lucker S."/>
            <person name="Wagner M."/>
            <person name="Maixner F."/>
            <person name="Pelletier E."/>
            <person name="Koch H."/>
            <person name="Vacherie B."/>
            <person name="Rattei T."/>
            <person name="Sinninghe Damste J."/>
            <person name="Spieck E."/>
            <person name="Le Paslier D."/>
            <person name="Daims H."/>
        </authorList>
    </citation>
    <scope>NUCLEOTIDE SEQUENCE [LARGE SCALE GENOMIC DNA]</scope>
</reference>
<proteinExistence type="predicted"/>
<dbReference type="SUPFAM" id="SSF52402">
    <property type="entry name" value="Adenine nucleotide alpha hydrolases-like"/>
    <property type="match status" value="1"/>
</dbReference>
<dbReference type="HOGENOM" id="CLU_049301_16_2_0"/>
<dbReference type="OrthoDB" id="9789379at2"/>